<accession>A0ABR7MMF3</accession>
<organism evidence="1 2">
    <name type="scientific">Hymenobacter citatus</name>
    <dbReference type="NCBI Taxonomy" id="2763506"/>
    <lineage>
        <taxon>Bacteria</taxon>
        <taxon>Pseudomonadati</taxon>
        <taxon>Bacteroidota</taxon>
        <taxon>Cytophagia</taxon>
        <taxon>Cytophagales</taxon>
        <taxon>Hymenobacteraceae</taxon>
        <taxon>Hymenobacter</taxon>
    </lineage>
</organism>
<dbReference type="RefSeq" id="WP_187320517.1">
    <property type="nucleotide sequence ID" value="NZ_JACSCY010000013.1"/>
</dbReference>
<dbReference type="Proteomes" id="UP000622017">
    <property type="component" value="Unassembled WGS sequence"/>
</dbReference>
<name>A0ABR7MMF3_9BACT</name>
<evidence type="ECO:0008006" key="3">
    <source>
        <dbReference type="Google" id="ProtNLM"/>
    </source>
</evidence>
<comment type="caution">
    <text evidence="1">The sequence shown here is derived from an EMBL/GenBank/DDBJ whole genome shotgun (WGS) entry which is preliminary data.</text>
</comment>
<proteinExistence type="predicted"/>
<evidence type="ECO:0000313" key="1">
    <source>
        <dbReference type="EMBL" id="MBC6612257.1"/>
    </source>
</evidence>
<dbReference type="EMBL" id="JACSCY010000013">
    <property type="protein sequence ID" value="MBC6612257.1"/>
    <property type="molecule type" value="Genomic_DNA"/>
</dbReference>
<evidence type="ECO:0000313" key="2">
    <source>
        <dbReference type="Proteomes" id="UP000622017"/>
    </source>
</evidence>
<sequence>MQIPFLNRLQSLSGAVINKVVPAGNGAEHQEAAQVLQRVLEGLPELVAAAVVQIDSGQAVATYTTSRDFNPAKIAGFNAALVRGQYNVLAALQPDSDEQLEEIVITLPTQLHLLRILTNKQQFLYVAVESRDTNLGIAREVMRTCE</sequence>
<protein>
    <recommendedName>
        <fullName evidence="3">Roadblock/LAMTOR2 domain-containing protein</fullName>
    </recommendedName>
</protein>
<gene>
    <name evidence="1" type="ORF">H8B15_15115</name>
</gene>
<reference evidence="1 2" key="1">
    <citation type="submission" date="2020-08" db="EMBL/GenBank/DDBJ databases">
        <title>Hymenobacter sp.</title>
        <authorList>
            <person name="Kim M.K."/>
        </authorList>
    </citation>
    <scope>NUCLEOTIDE SEQUENCE [LARGE SCALE GENOMIC DNA]</scope>
    <source>
        <strain evidence="1 2">BT507</strain>
    </source>
</reference>
<keyword evidence="2" id="KW-1185">Reference proteome</keyword>